<gene>
    <name evidence="3" type="ORF">CIL03_18060</name>
</gene>
<dbReference type="EMBL" id="NPMS01000013">
    <property type="protein sequence ID" value="OZU87197.1"/>
    <property type="molecule type" value="Genomic_DNA"/>
</dbReference>
<keyword evidence="1" id="KW-0378">Hydrolase</keyword>
<dbReference type="RefSeq" id="WP_094887281.1">
    <property type="nucleotide sequence ID" value="NZ_NPMS01000013.1"/>
</dbReference>
<comment type="caution">
    <text evidence="3">The sequence shown here is derived from an EMBL/GenBank/DDBJ whole genome shotgun (WGS) entry which is preliminary data.</text>
</comment>
<dbReference type="AlphaFoldDB" id="A0A265N5S7"/>
<dbReference type="GO" id="GO:0097367">
    <property type="term" value="F:carbohydrate derivative binding"/>
    <property type="evidence" value="ECO:0007669"/>
    <property type="project" value="InterPro"/>
</dbReference>
<reference evidence="3 4" key="1">
    <citation type="submission" date="2017-08" db="EMBL/GenBank/DDBJ databases">
        <title>Virgibacillus indicus sp. nov. and Virgibacillus profoundi sp. nov, two moderately halophilic bacteria isolated from marine sediment by using the Microfluidic Streak Plate.</title>
        <authorList>
            <person name="Xu B."/>
            <person name="Hu B."/>
            <person name="Wang J."/>
            <person name="Zhu Y."/>
            <person name="Huang L."/>
            <person name="Du W."/>
            <person name="Huang Y."/>
        </authorList>
    </citation>
    <scope>NUCLEOTIDE SEQUENCE [LARGE SCALE GENOMIC DNA]</scope>
    <source>
        <strain evidence="3 4">IO3-P2-C2</strain>
    </source>
</reference>
<dbReference type="EC" id="3.5.-.-" evidence="1"/>
<feature type="domain" description="SIS" evidence="2">
    <location>
        <begin position="9"/>
        <end position="147"/>
    </location>
</feature>
<sequence>MVTNQVRAVLEKIKGRDFNRIYFIACGGSSALMYPSKYLVDREAEKMAGEVYNSNEFIHRNPAALGKRSVVILCSQEGKTPETVAAAKFASENGATTIAIAMTDNTPLENESEFFVKYGYYETAAPINTSYGAMYQLTAGILQQQEEAAYHDLFEGMIRNLDNLDTVVDKAMIQFESMANFFASDCKDDKVIYSLASGSNYSQAYVFSNCYLMEMQWINSISIHAGEFFHGPFEIIEKDKPVVILLGLDSTRPMEERALDFVNRYSDRVFALDAETVDFSGVDEPFRRIFSPLVFNPVLRMFSKAIAKERDHSLDIRRYMHIVEY</sequence>
<comment type="subunit">
    <text evidence="1">Homooctamer.</text>
</comment>
<dbReference type="PANTHER" id="PTHR10937">
    <property type="entry name" value="GLUCOSAMINE--FRUCTOSE-6-PHOSPHATE AMINOTRANSFERASE, ISOMERIZING"/>
    <property type="match status" value="1"/>
</dbReference>
<dbReference type="GO" id="GO:0004360">
    <property type="term" value="F:glutamine-fructose-6-phosphate transaminase (isomerizing) activity"/>
    <property type="evidence" value="ECO:0007669"/>
    <property type="project" value="TreeGrafter"/>
</dbReference>
<dbReference type="PANTHER" id="PTHR10937:SF14">
    <property type="entry name" value="FRUCTOSELYSINE 6-PHOSPHATE DEGLYCASE"/>
    <property type="match status" value="1"/>
</dbReference>
<dbReference type="Proteomes" id="UP000216498">
    <property type="component" value="Unassembled WGS sequence"/>
</dbReference>
<evidence type="ECO:0000256" key="1">
    <source>
        <dbReference type="PIRNR" id="PIRNR009290"/>
    </source>
</evidence>
<evidence type="ECO:0000259" key="2">
    <source>
        <dbReference type="PROSITE" id="PS51464"/>
    </source>
</evidence>
<dbReference type="InterPro" id="IPR046348">
    <property type="entry name" value="SIS_dom_sf"/>
</dbReference>
<proteinExistence type="predicted"/>
<dbReference type="PIRSF" id="PIRSF009290">
    <property type="entry name" value="FrlB"/>
    <property type="match status" value="1"/>
</dbReference>
<dbReference type="CDD" id="cd05009">
    <property type="entry name" value="SIS_GlmS_GlmD_2"/>
    <property type="match status" value="1"/>
</dbReference>
<comment type="function">
    <text evidence="1">Catalyzes the conversion of a range of fructosamine 6-phosphates to glucose 6-phosphate and a free amino acid.</text>
</comment>
<evidence type="ECO:0000313" key="3">
    <source>
        <dbReference type="EMBL" id="OZU87197.1"/>
    </source>
</evidence>
<dbReference type="Gene3D" id="3.40.50.12570">
    <property type="match status" value="1"/>
</dbReference>
<organism evidence="3 4">
    <name type="scientific">Virgibacillus indicus</name>
    <dbReference type="NCBI Taxonomy" id="2024554"/>
    <lineage>
        <taxon>Bacteria</taxon>
        <taxon>Bacillati</taxon>
        <taxon>Bacillota</taxon>
        <taxon>Bacilli</taxon>
        <taxon>Bacillales</taxon>
        <taxon>Bacillaceae</taxon>
        <taxon>Virgibacillus</taxon>
    </lineage>
</organism>
<dbReference type="GO" id="GO:0006002">
    <property type="term" value="P:fructose 6-phosphate metabolic process"/>
    <property type="evidence" value="ECO:0007669"/>
    <property type="project" value="TreeGrafter"/>
</dbReference>
<dbReference type="InterPro" id="IPR024713">
    <property type="entry name" value="Fructosamine_deglycase_FrlB"/>
</dbReference>
<dbReference type="PROSITE" id="PS51464">
    <property type="entry name" value="SIS"/>
    <property type="match status" value="1"/>
</dbReference>
<dbReference type="OrthoDB" id="9782098at2"/>
<name>A0A265N5S7_9BACI</name>
<dbReference type="InterPro" id="IPR035488">
    <property type="entry name" value="FrlB_SIS"/>
</dbReference>
<accession>A0A265N5S7</accession>
<protein>
    <recommendedName>
        <fullName evidence="1">Fructosamine deglycase</fullName>
        <ecNumber evidence="1">3.5.-.-</ecNumber>
    </recommendedName>
</protein>
<evidence type="ECO:0000313" key="4">
    <source>
        <dbReference type="Proteomes" id="UP000216498"/>
    </source>
</evidence>
<dbReference type="GO" id="GO:0006047">
    <property type="term" value="P:UDP-N-acetylglucosamine metabolic process"/>
    <property type="evidence" value="ECO:0007669"/>
    <property type="project" value="TreeGrafter"/>
</dbReference>
<dbReference type="Gene3D" id="1.10.10.2240">
    <property type="match status" value="1"/>
</dbReference>
<keyword evidence="1" id="KW-0119">Carbohydrate metabolism</keyword>
<dbReference type="GO" id="GO:0006487">
    <property type="term" value="P:protein N-linked glycosylation"/>
    <property type="evidence" value="ECO:0007669"/>
    <property type="project" value="TreeGrafter"/>
</dbReference>
<dbReference type="InterPro" id="IPR001347">
    <property type="entry name" value="SIS_dom"/>
</dbReference>
<dbReference type="Pfam" id="PF01380">
    <property type="entry name" value="SIS"/>
    <property type="match status" value="1"/>
</dbReference>
<dbReference type="CDD" id="cd05710">
    <property type="entry name" value="SIS_1"/>
    <property type="match status" value="1"/>
</dbReference>
<dbReference type="InterPro" id="IPR035490">
    <property type="entry name" value="GlmS/FrlB_SIS"/>
</dbReference>
<dbReference type="GO" id="GO:0016787">
    <property type="term" value="F:hydrolase activity"/>
    <property type="evidence" value="ECO:0007669"/>
    <property type="project" value="UniProtKB-KW"/>
</dbReference>
<keyword evidence="4" id="KW-1185">Reference proteome</keyword>
<dbReference type="Gene3D" id="3.40.50.10490">
    <property type="entry name" value="Glucose-6-phosphate isomerase like protein, domain 1"/>
    <property type="match status" value="1"/>
</dbReference>
<dbReference type="SUPFAM" id="SSF53697">
    <property type="entry name" value="SIS domain"/>
    <property type="match status" value="1"/>
</dbReference>